<dbReference type="InterPro" id="IPR023620">
    <property type="entry name" value="SmpB"/>
</dbReference>
<organism evidence="4 5">
    <name type="scientific">Candidatus Falkowbacteria bacterium HGW-Falkowbacteria-1</name>
    <dbReference type="NCBI Taxonomy" id="2013768"/>
    <lineage>
        <taxon>Bacteria</taxon>
        <taxon>Candidatus Falkowiibacteriota</taxon>
    </lineage>
</organism>
<comment type="function">
    <text evidence="3">Required for rescue of stalled ribosomes mediated by trans-translation. Binds to transfer-messenger RNA (tmRNA), required for stable association of tmRNA with ribosomes. tmRNA and SmpB together mimic tRNA shape, replacing the anticodon stem-loop with SmpB. tmRNA is encoded by the ssrA gene; the 2 termini fold to resemble tRNA(Ala) and it encodes a 'tag peptide', a short internal open reading frame. During trans-translation Ala-aminoacylated tmRNA acts like a tRNA, entering the A-site of stalled ribosomes, displacing the stalled mRNA. The ribosome then switches to translate the ORF on the tmRNA; the nascent peptide is terminated with the 'tag peptide' encoded by the tmRNA and targeted for degradation. The ribosome is freed to recommence translation, which seems to be the essential function of trans-translation.</text>
</comment>
<dbReference type="GO" id="GO:0070930">
    <property type="term" value="P:trans-translation-dependent protein tagging"/>
    <property type="evidence" value="ECO:0007669"/>
    <property type="project" value="TreeGrafter"/>
</dbReference>
<dbReference type="AlphaFoldDB" id="A0A2N2EAB9"/>
<evidence type="ECO:0000256" key="3">
    <source>
        <dbReference type="HAMAP-Rule" id="MF_00023"/>
    </source>
</evidence>
<dbReference type="Pfam" id="PF01668">
    <property type="entry name" value="SmpB"/>
    <property type="match status" value="1"/>
</dbReference>
<dbReference type="InterPro" id="IPR000037">
    <property type="entry name" value="SsrA-bd_prot"/>
</dbReference>
<evidence type="ECO:0000256" key="2">
    <source>
        <dbReference type="ARBA" id="ARBA00022884"/>
    </source>
</evidence>
<name>A0A2N2EAB9_9BACT</name>
<dbReference type="EMBL" id="PHAI01000001">
    <property type="protein sequence ID" value="PKM91628.1"/>
    <property type="molecule type" value="Genomic_DNA"/>
</dbReference>
<dbReference type="HAMAP" id="MF_00023">
    <property type="entry name" value="SmpB"/>
    <property type="match status" value="1"/>
</dbReference>
<evidence type="ECO:0000256" key="1">
    <source>
        <dbReference type="ARBA" id="ARBA00022490"/>
    </source>
</evidence>
<dbReference type="CDD" id="cd09294">
    <property type="entry name" value="SmpB"/>
    <property type="match status" value="1"/>
</dbReference>
<comment type="similarity">
    <text evidence="3">Belongs to the SmpB family.</text>
</comment>
<gene>
    <name evidence="3" type="primary">smpB</name>
    <name evidence="4" type="ORF">CVU82_00225</name>
</gene>
<dbReference type="GO" id="GO:0005829">
    <property type="term" value="C:cytosol"/>
    <property type="evidence" value="ECO:0007669"/>
    <property type="project" value="TreeGrafter"/>
</dbReference>
<dbReference type="NCBIfam" id="NF003843">
    <property type="entry name" value="PRK05422.1"/>
    <property type="match status" value="1"/>
</dbReference>
<protein>
    <recommendedName>
        <fullName evidence="3">SsrA-binding protein</fullName>
    </recommendedName>
    <alternativeName>
        <fullName evidence="3">Small protein B</fullName>
    </alternativeName>
</protein>
<evidence type="ECO:0000313" key="5">
    <source>
        <dbReference type="Proteomes" id="UP000233517"/>
    </source>
</evidence>
<comment type="caution">
    <text evidence="4">The sequence shown here is derived from an EMBL/GenBank/DDBJ whole genome shotgun (WGS) entry which is preliminary data.</text>
</comment>
<comment type="subcellular location">
    <subcellularLocation>
        <location evidence="3">Cytoplasm</location>
    </subcellularLocation>
    <text evidence="3">The tmRNA-SmpB complex associates with stalled 70S ribosomes.</text>
</comment>
<keyword evidence="1 3" id="KW-0963">Cytoplasm</keyword>
<dbReference type="NCBIfam" id="TIGR00086">
    <property type="entry name" value="smpB"/>
    <property type="match status" value="1"/>
</dbReference>
<reference evidence="4 5" key="1">
    <citation type="journal article" date="2017" name="ISME J.">
        <title>Potential for microbial H2 and metal transformations associated with novel bacteria and archaea in deep terrestrial subsurface sediments.</title>
        <authorList>
            <person name="Hernsdorf A.W."/>
            <person name="Amano Y."/>
            <person name="Miyakawa K."/>
            <person name="Ise K."/>
            <person name="Suzuki Y."/>
            <person name="Anantharaman K."/>
            <person name="Probst A."/>
            <person name="Burstein D."/>
            <person name="Thomas B.C."/>
            <person name="Banfield J.F."/>
        </authorList>
    </citation>
    <scope>NUCLEOTIDE SEQUENCE [LARGE SCALE GENOMIC DNA]</scope>
    <source>
        <strain evidence="4">HGW-Falkowbacteria-1</strain>
    </source>
</reference>
<dbReference type="SUPFAM" id="SSF74982">
    <property type="entry name" value="Small protein B (SmpB)"/>
    <property type="match status" value="1"/>
</dbReference>
<dbReference type="GO" id="GO:0070929">
    <property type="term" value="P:trans-translation"/>
    <property type="evidence" value="ECO:0007669"/>
    <property type="project" value="UniProtKB-UniRule"/>
</dbReference>
<sequence length="157" mass="18269">MKILAINKKASFDYQILETYEAGIVLFGYEVKSVRLGQTNLKASYISFKTNKKGKSEAYLINSYIPLYKPAGIKDDYNTERERKVLLKNKEIDYLTIKKQEKGLTVIPIKLYTKGSFIKLELAVVKGKKKFDKRDDLKKKDVDRHLRTLTKQKIRTN</sequence>
<dbReference type="PANTHER" id="PTHR30308:SF2">
    <property type="entry name" value="SSRA-BINDING PROTEIN"/>
    <property type="match status" value="1"/>
</dbReference>
<keyword evidence="2 3" id="KW-0694">RNA-binding</keyword>
<dbReference type="Proteomes" id="UP000233517">
    <property type="component" value="Unassembled WGS sequence"/>
</dbReference>
<evidence type="ECO:0000313" key="4">
    <source>
        <dbReference type="EMBL" id="PKM91628.1"/>
    </source>
</evidence>
<dbReference type="GO" id="GO:0003723">
    <property type="term" value="F:RNA binding"/>
    <property type="evidence" value="ECO:0007669"/>
    <property type="project" value="UniProtKB-UniRule"/>
</dbReference>
<dbReference type="InterPro" id="IPR020081">
    <property type="entry name" value="SsrA-bd_prot_CS"/>
</dbReference>
<dbReference type="Gene3D" id="2.40.280.10">
    <property type="match status" value="1"/>
</dbReference>
<dbReference type="PROSITE" id="PS01317">
    <property type="entry name" value="SSRP"/>
    <property type="match status" value="1"/>
</dbReference>
<dbReference type="PANTHER" id="PTHR30308">
    <property type="entry name" value="TMRNA-BINDING COMPONENT OF TRANS-TRANSLATION TAGGING COMPLEX"/>
    <property type="match status" value="1"/>
</dbReference>
<proteinExistence type="inferred from homology"/>
<accession>A0A2N2EAB9</accession>